<dbReference type="EMBL" id="JAANIA010000186">
    <property type="protein sequence ID" value="KAG5326403.1"/>
    <property type="molecule type" value="Genomic_DNA"/>
</dbReference>
<evidence type="ECO:0000256" key="2">
    <source>
        <dbReference type="ARBA" id="ARBA00022692"/>
    </source>
</evidence>
<accession>A0A836K047</accession>
<feature type="domain" description="Amino acid transporter transmembrane" evidence="6">
    <location>
        <begin position="456"/>
        <end position="855"/>
    </location>
</feature>
<feature type="transmembrane region" description="Helical" evidence="5">
    <location>
        <begin position="837"/>
        <end position="855"/>
    </location>
</feature>
<feature type="non-terminal residue" evidence="7">
    <location>
        <position position="864"/>
    </location>
</feature>
<evidence type="ECO:0000313" key="7">
    <source>
        <dbReference type="EMBL" id="KAG5326403.1"/>
    </source>
</evidence>
<feature type="transmembrane region" description="Helical" evidence="5">
    <location>
        <begin position="731"/>
        <end position="755"/>
    </location>
</feature>
<name>A0A836K047_9HYME</name>
<feature type="transmembrane region" description="Helical" evidence="5">
    <location>
        <begin position="297"/>
        <end position="319"/>
    </location>
</feature>
<feature type="transmembrane region" description="Helical" evidence="5">
    <location>
        <begin position="24"/>
        <end position="52"/>
    </location>
</feature>
<feature type="transmembrane region" description="Helical" evidence="5">
    <location>
        <begin position="483"/>
        <end position="505"/>
    </location>
</feature>
<feature type="transmembrane region" description="Helical" evidence="5">
    <location>
        <begin position="587"/>
        <end position="602"/>
    </location>
</feature>
<feature type="transmembrane region" description="Helical" evidence="5">
    <location>
        <begin position="256"/>
        <end position="277"/>
    </location>
</feature>
<feature type="transmembrane region" description="Helical" evidence="5">
    <location>
        <begin position="184"/>
        <end position="204"/>
    </location>
</feature>
<gene>
    <name evidence="7" type="primary">Slc36a4_4</name>
    <name evidence="7" type="ORF">G6Z78_0003356</name>
</gene>
<keyword evidence="2 5" id="KW-0812">Transmembrane</keyword>
<feature type="transmembrane region" description="Helical" evidence="5">
    <location>
        <begin position="687"/>
        <end position="711"/>
    </location>
</feature>
<feature type="transmembrane region" description="Helical" evidence="5">
    <location>
        <begin position="546"/>
        <end position="567"/>
    </location>
</feature>
<feature type="transmembrane region" description="Helical" evidence="5">
    <location>
        <begin position="400"/>
        <end position="421"/>
    </location>
</feature>
<feature type="transmembrane region" description="Helical" evidence="5">
    <location>
        <begin position="84"/>
        <end position="109"/>
    </location>
</feature>
<comment type="caution">
    <text evidence="7">The sequence shown here is derived from an EMBL/GenBank/DDBJ whole genome shotgun (WGS) entry which is preliminary data.</text>
</comment>
<feature type="transmembrane region" description="Helical" evidence="5">
    <location>
        <begin position="340"/>
        <end position="362"/>
    </location>
</feature>
<evidence type="ECO:0000259" key="6">
    <source>
        <dbReference type="Pfam" id="PF01490"/>
    </source>
</evidence>
<protein>
    <submittedName>
        <fullName evidence="7">S36A4 protein</fullName>
    </submittedName>
</protein>
<feature type="transmembrane region" description="Helical" evidence="5">
    <location>
        <begin position="368"/>
        <end position="388"/>
    </location>
</feature>
<dbReference type="GO" id="GO:0015179">
    <property type="term" value="F:L-amino acid transmembrane transporter activity"/>
    <property type="evidence" value="ECO:0007669"/>
    <property type="project" value="TreeGrafter"/>
</dbReference>
<dbReference type="PANTHER" id="PTHR22950:SF494">
    <property type="entry name" value="GH04538P"/>
    <property type="match status" value="1"/>
</dbReference>
<feature type="transmembrane region" description="Helical" evidence="5">
    <location>
        <begin position="224"/>
        <end position="244"/>
    </location>
</feature>
<feature type="non-terminal residue" evidence="7">
    <location>
        <position position="1"/>
    </location>
</feature>
<proteinExistence type="predicted"/>
<feature type="transmembrane region" description="Helical" evidence="5">
    <location>
        <begin position="160"/>
        <end position="177"/>
    </location>
</feature>
<reference evidence="7" key="1">
    <citation type="submission" date="2020-02" db="EMBL/GenBank/DDBJ databases">
        <title>Relaxed selection underlies rapid genomic changes in the transitions from sociality to social parasitism in ants.</title>
        <authorList>
            <person name="Bi X."/>
        </authorList>
    </citation>
    <scope>NUCLEOTIDE SEQUENCE</scope>
    <source>
        <strain evidence="7">BGI-DK2014c</strain>
        <tissue evidence="7">Whole body</tissue>
    </source>
</reference>
<evidence type="ECO:0000313" key="8">
    <source>
        <dbReference type="Proteomes" id="UP000668214"/>
    </source>
</evidence>
<dbReference type="AlphaFoldDB" id="A0A836K047"/>
<feature type="transmembrane region" description="Helical" evidence="5">
    <location>
        <begin position="767"/>
        <end position="790"/>
    </location>
</feature>
<organism evidence="7 8">
    <name type="scientific">Pseudoatta argentina</name>
    <dbReference type="NCBI Taxonomy" id="621737"/>
    <lineage>
        <taxon>Eukaryota</taxon>
        <taxon>Metazoa</taxon>
        <taxon>Ecdysozoa</taxon>
        <taxon>Arthropoda</taxon>
        <taxon>Hexapoda</taxon>
        <taxon>Insecta</taxon>
        <taxon>Pterygota</taxon>
        <taxon>Neoptera</taxon>
        <taxon>Endopterygota</taxon>
        <taxon>Hymenoptera</taxon>
        <taxon>Apocrita</taxon>
        <taxon>Aculeata</taxon>
        <taxon>Formicoidea</taxon>
        <taxon>Formicidae</taxon>
        <taxon>Myrmicinae</taxon>
        <taxon>Pseudoatta</taxon>
    </lineage>
</organism>
<sequence>MHLVKCAIGTGILFLPHAFRRTGYAVSIVCGIIMGMVCMRMAVIIVQCSQILCRRNRVPMLDLAETAQFSFQSGPERIRKYARLFGVLTNVLIFFVHFQTAVIYILYVATSFQQQISKQTGRDKVKLREIDIYKKLRLFSFFFTIKLSVIEFVANLQLNSRVYIVIFFPFACALGFVPNLKYLAPFSIIGTLFLFLGICIAFYYFLDDIPDPRRLNVLTEVLPVPMYCAIFLFALHNVTLYLPLENTMRHPTHMPRIIITSTLLNTVIYLVFGFLGYNKYPDACDTVIKNLPMEETLAQVVKIAITLSVLFSFGLTYYVPIKVLWRIIYMRIATKSSLQLRIYNCLLRLGGVVITTLVALAVPQMVPLLGLFSALGMSTIMLLIPLLIEISTKWMEATRTLFAKNIAVFVVWLMILVHCFLRKNTKIAPNIGEYKEKDELYDPFEHRDKQHATSDLGSLAHLLKSSLGTGILAMPHAIKNGGLLFGGIGTIIIGFICAHCVHILVRTSHILCRRTKTPQMTYAETAYAAFLCGPKLLRSWANISKIFVNTALCATYVGGSCVYVVFVSRSLQQIVNYNTDKNLDIELFIYSLIPALVLLGQVRDLKYMVPFSALANIFMITGFSITLYYIFSSSNLQSFSNNKLFASVDQLPRFFATVIFAIEGIGVVMPVANNMKYPHHFLGCPSILNITMTIVVSLYAMMGVFGFLAFGEDVQPSITLSLPTNEIPAQVVKALIALAVLFTYGLQLFVPLEIMWNSIKHLFNHKLLALGETVMRICIVMLTVVFALLVPDLDPFISLVGAIFFSILGISIPAVVETISCWESHLGTFNWRLWKNSVLVTFSLLALIFGSWISVQDIISLRSK</sequence>
<keyword evidence="3 5" id="KW-1133">Transmembrane helix</keyword>
<evidence type="ECO:0000256" key="5">
    <source>
        <dbReference type="SAM" id="Phobius"/>
    </source>
</evidence>
<keyword evidence="4 5" id="KW-0472">Membrane</keyword>
<keyword evidence="8" id="KW-1185">Reference proteome</keyword>
<dbReference type="InterPro" id="IPR013057">
    <property type="entry name" value="AA_transpt_TM"/>
</dbReference>
<feature type="domain" description="Amino acid transporter transmembrane" evidence="6">
    <location>
        <begin position="1"/>
        <end position="416"/>
    </location>
</feature>
<dbReference type="PANTHER" id="PTHR22950">
    <property type="entry name" value="AMINO ACID TRANSPORTER"/>
    <property type="match status" value="1"/>
</dbReference>
<dbReference type="Proteomes" id="UP000668214">
    <property type="component" value="Unassembled WGS sequence"/>
</dbReference>
<feature type="transmembrane region" description="Helical" evidence="5">
    <location>
        <begin position="609"/>
        <end position="631"/>
    </location>
</feature>
<dbReference type="Pfam" id="PF01490">
    <property type="entry name" value="Aa_trans"/>
    <property type="match status" value="2"/>
</dbReference>
<feature type="transmembrane region" description="Helical" evidence="5">
    <location>
        <begin position="651"/>
        <end position="675"/>
    </location>
</feature>
<evidence type="ECO:0000256" key="3">
    <source>
        <dbReference type="ARBA" id="ARBA00022989"/>
    </source>
</evidence>
<comment type="subcellular location">
    <subcellularLocation>
        <location evidence="1">Membrane</location>
        <topology evidence="1">Multi-pass membrane protein</topology>
    </subcellularLocation>
</comment>
<evidence type="ECO:0000256" key="1">
    <source>
        <dbReference type="ARBA" id="ARBA00004141"/>
    </source>
</evidence>
<dbReference type="GO" id="GO:0005774">
    <property type="term" value="C:vacuolar membrane"/>
    <property type="evidence" value="ECO:0007669"/>
    <property type="project" value="TreeGrafter"/>
</dbReference>
<evidence type="ECO:0000256" key="4">
    <source>
        <dbReference type="ARBA" id="ARBA00023136"/>
    </source>
</evidence>
<feature type="transmembrane region" description="Helical" evidence="5">
    <location>
        <begin position="796"/>
        <end position="816"/>
    </location>
</feature>